<feature type="transmembrane region" description="Helical" evidence="1">
    <location>
        <begin position="35"/>
        <end position="56"/>
    </location>
</feature>
<feature type="transmembrane region" description="Helical" evidence="1">
    <location>
        <begin position="140"/>
        <end position="162"/>
    </location>
</feature>
<feature type="transmembrane region" description="Helical" evidence="1">
    <location>
        <begin position="12"/>
        <end position="29"/>
    </location>
</feature>
<comment type="caution">
    <text evidence="2">The sequence shown here is derived from an EMBL/GenBank/DDBJ whole genome shotgun (WGS) entry which is preliminary data.</text>
</comment>
<gene>
    <name evidence="2" type="ORF">JJE72_10600</name>
</gene>
<organism evidence="2 3">
    <name type="scientific">Sinomonas cellulolyticus</name>
    <dbReference type="NCBI Taxonomy" id="2801916"/>
    <lineage>
        <taxon>Bacteria</taxon>
        <taxon>Bacillati</taxon>
        <taxon>Actinomycetota</taxon>
        <taxon>Actinomycetes</taxon>
        <taxon>Micrococcales</taxon>
        <taxon>Micrococcaceae</taxon>
        <taxon>Sinomonas</taxon>
    </lineage>
</organism>
<evidence type="ECO:0000313" key="2">
    <source>
        <dbReference type="EMBL" id="MBL0705955.1"/>
    </source>
</evidence>
<dbReference type="EMBL" id="JAERRC010000024">
    <property type="protein sequence ID" value="MBL0705955.1"/>
    <property type="molecule type" value="Genomic_DNA"/>
</dbReference>
<protein>
    <submittedName>
        <fullName evidence="2">Uncharacterized protein</fullName>
    </submittedName>
</protein>
<keyword evidence="1" id="KW-1133">Transmembrane helix</keyword>
<accession>A0ABS1K336</accession>
<evidence type="ECO:0000313" key="3">
    <source>
        <dbReference type="Proteomes" id="UP000639051"/>
    </source>
</evidence>
<keyword evidence="1" id="KW-0812">Transmembrane</keyword>
<feature type="transmembrane region" description="Helical" evidence="1">
    <location>
        <begin position="76"/>
        <end position="96"/>
    </location>
</feature>
<evidence type="ECO:0000256" key="1">
    <source>
        <dbReference type="SAM" id="Phobius"/>
    </source>
</evidence>
<keyword evidence="3" id="KW-1185">Reference proteome</keyword>
<feature type="transmembrane region" description="Helical" evidence="1">
    <location>
        <begin position="108"/>
        <end position="133"/>
    </location>
</feature>
<name>A0ABS1K336_9MICC</name>
<reference evidence="2 3" key="1">
    <citation type="submission" date="2021-01" db="EMBL/GenBank/DDBJ databases">
        <title>Genome public.</title>
        <authorList>
            <person name="Liu C."/>
            <person name="Sun Q."/>
        </authorList>
    </citation>
    <scope>NUCLEOTIDE SEQUENCE [LARGE SCALE GENOMIC DNA]</scope>
    <source>
        <strain evidence="2 3">JC656</strain>
    </source>
</reference>
<keyword evidence="1" id="KW-0472">Membrane</keyword>
<proteinExistence type="predicted"/>
<dbReference type="Proteomes" id="UP000639051">
    <property type="component" value="Unassembled WGS sequence"/>
</dbReference>
<dbReference type="RefSeq" id="WP_189692493.1">
    <property type="nucleotide sequence ID" value="NZ_BNCM01000002.1"/>
</dbReference>
<sequence>MAVLQKSRLGRVAAIGGLAAVVLLVPVFFLPNGPVAAWLFTVAFLVAAAAVLLAAVARLRTAHARPSARPTTAAGWWALGLTIAGFLLTGAVPAIVMGMRPETEGPVLSLSAFFIAGFAAMVGGGIAAMVGWFRRGERSLIVLLTVLPAIFALYFMIGEFAFPH</sequence>